<feature type="transmembrane region" description="Helical" evidence="7">
    <location>
        <begin position="186"/>
        <end position="205"/>
    </location>
</feature>
<evidence type="ECO:0000256" key="5">
    <source>
        <dbReference type="ARBA" id="ARBA00022989"/>
    </source>
</evidence>
<evidence type="ECO:0000313" key="9">
    <source>
        <dbReference type="Proteomes" id="UP000285575"/>
    </source>
</evidence>
<keyword evidence="9" id="KW-1185">Reference proteome</keyword>
<evidence type="ECO:0000256" key="6">
    <source>
        <dbReference type="ARBA" id="ARBA00023136"/>
    </source>
</evidence>
<dbReference type="PANTHER" id="PTHR30086">
    <property type="entry name" value="ARGININE EXPORTER PROTEIN ARGO"/>
    <property type="match status" value="1"/>
</dbReference>
<proteinExistence type="inferred from homology"/>
<reference evidence="8 9" key="1">
    <citation type="submission" date="2019-01" db="EMBL/GenBank/DDBJ databases">
        <authorList>
            <person name="Chen W.-M."/>
        </authorList>
    </citation>
    <scope>NUCLEOTIDE SEQUENCE [LARGE SCALE GENOMIC DNA]</scope>
    <source>
        <strain evidence="8 9">KYPY4</strain>
    </source>
</reference>
<keyword evidence="3" id="KW-1003">Cell membrane</keyword>
<accession>A0A437RE92</accession>
<dbReference type="PIRSF" id="PIRSF006324">
    <property type="entry name" value="LeuE"/>
    <property type="match status" value="1"/>
</dbReference>
<organism evidence="8 9">
    <name type="scientific">Rubrivivax rivuli</name>
    <dbReference type="NCBI Taxonomy" id="1862385"/>
    <lineage>
        <taxon>Bacteria</taxon>
        <taxon>Pseudomonadati</taxon>
        <taxon>Pseudomonadota</taxon>
        <taxon>Betaproteobacteria</taxon>
        <taxon>Burkholderiales</taxon>
        <taxon>Sphaerotilaceae</taxon>
        <taxon>Rubrivivax</taxon>
    </lineage>
</organism>
<dbReference type="GO" id="GO:0005886">
    <property type="term" value="C:plasma membrane"/>
    <property type="evidence" value="ECO:0007669"/>
    <property type="project" value="UniProtKB-SubCell"/>
</dbReference>
<keyword evidence="5 7" id="KW-1133">Transmembrane helix</keyword>
<comment type="subcellular location">
    <subcellularLocation>
        <location evidence="1">Cell membrane</location>
        <topology evidence="1">Multi-pass membrane protein</topology>
    </subcellularLocation>
</comment>
<dbReference type="RefSeq" id="WP_128229127.1">
    <property type="nucleotide sequence ID" value="NZ_SACR01000004.1"/>
</dbReference>
<evidence type="ECO:0000256" key="7">
    <source>
        <dbReference type="SAM" id="Phobius"/>
    </source>
</evidence>
<sequence>MELSTWLAFFAAAWAISLSPGPGALAAMSAGLNHGFRKGYFTTLGLVLGIWVQLVVVGVGLGALLAASATAFVVVKWAGVAYLVYLGVQQWRAPVRPLAELQAGAASVRRRDLVLRGLLINIVNPKGTVFLLAVVPQFLTLSQPLTPQYLVIAATLGFTDLTVMAGYTALAAKVLGTLKSARAMKWMNRTFGGLFVAAGALLSVFKRTA</sequence>
<dbReference type="InterPro" id="IPR001123">
    <property type="entry name" value="LeuE-type"/>
</dbReference>
<feature type="transmembrane region" description="Helical" evidence="7">
    <location>
        <begin position="151"/>
        <end position="174"/>
    </location>
</feature>
<comment type="similarity">
    <text evidence="2">Belongs to the Rht family.</text>
</comment>
<feature type="transmembrane region" description="Helical" evidence="7">
    <location>
        <begin position="50"/>
        <end position="75"/>
    </location>
</feature>
<dbReference type="OrthoDB" id="9804822at2"/>
<keyword evidence="4 7" id="KW-0812">Transmembrane</keyword>
<dbReference type="EMBL" id="SACR01000004">
    <property type="protein sequence ID" value="RVU45063.1"/>
    <property type="molecule type" value="Genomic_DNA"/>
</dbReference>
<keyword evidence="6 7" id="KW-0472">Membrane</keyword>
<gene>
    <name evidence="8" type="ORF">EOE66_12945</name>
</gene>
<evidence type="ECO:0000256" key="3">
    <source>
        <dbReference type="ARBA" id="ARBA00022475"/>
    </source>
</evidence>
<dbReference type="Pfam" id="PF01810">
    <property type="entry name" value="LysE"/>
    <property type="match status" value="1"/>
</dbReference>
<name>A0A437RE92_9BURK</name>
<evidence type="ECO:0000256" key="4">
    <source>
        <dbReference type="ARBA" id="ARBA00022692"/>
    </source>
</evidence>
<feature type="transmembrane region" description="Helical" evidence="7">
    <location>
        <begin position="118"/>
        <end position="139"/>
    </location>
</feature>
<dbReference type="PANTHER" id="PTHR30086:SF14">
    <property type="entry name" value="HOMOSERINE_HOMOSERINE LACTONE EFFLUX PROTEIN"/>
    <property type="match status" value="1"/>
</dbReference>
<dbReference type="Proteomes" id="UP000285575">
    <property type="component" value="Unassembled WGS sequence"/>
</dbReference>
<dbReference type="AlphaFoldDB" id="A0A437RE92"/>
<evidence type="ECO:0000256" key="2">
    <source>
        <dbReference type="ARBA" id="ARBA00007928"/>
    </source>
</evidence>
<dbReference type="GO" id="GO:0042970">
    <property type="term" value="F:homoserine transmembrane transporter activity"/>
    <property type="evidence" value="ECO:0007669"/>
    <property type="project" value="TreeGrafter"/>
</dbReference>
<protein>
    <submittedName>
        <fullName evidence="8">Threonine transporter RhtB</fullName>
    </submittedName>
</protein>
<evidence type="ECO:0000256" key="1">
    <source>
        <dbReference type="ARBA" id="ARBA00004651"/>
    </source>
</evidence>
<evidence type="ECO:0000313" key="8">
    <source>
        <dbReference type="EMBL" id="RVU45063.1"/>
    </source>
</evidence>
<comment type="caution">
    <text evidence="8">The sequence shown here is derived from an EMBL/GenBank/DDBJ whole genome shotgun (WGS) entry which is preliminary data.</text>
</comment>